<evidence type="ECO:0000313" key="2">
    <source>
        <dbReference type="EMBL" id="EHJ62405.1"/>
    </source>
</evidence>
<dbReference type="InterPro" id="IPR037401">
    <property type="entry name" value="SnoaL-like"/>
</dbReference>
<sequence>MAESMNDKDAIRELISDYAAAACAMDPQELKKTFTDDAKVVGMAEVVTPGAGPLVGAEAISSFIGKAWERNKCMTQFAQPAKIVVDGDTATGVCDIVEYGMRKEGDGVIFVVGRYYDQFKKTVEGWRFSERKLEFRIYKRLAEMPK</sequence>
<dbReference type="PATRIC" id="fig|1088721.3.peg.527"/>
<dbReference type="EMBL" id="AGFM01000008">
    <property type="protein sequence ID" value="EHJ62405.1"/>
    <property type="molecule type" value="Genomic_DNA"/>
</dbReference>
<dbReference type="CDD" id="cd00531">
    <property type="entry name" value="NTF2_like"/>
    <property type="match status" value="1"/>
</dbReference>
<accession>G6E865</accession>
<feature type="domain" description="SnoaL-like" evidence="1">
    <location>
        <begin position="4"/>
        <end position="132"/>
    </location>
</feature>
<dbReference type="Pfam" id="PF13577">
    <property type="entry name" value="SnoaL_4"/>
    <property type="match status" value="1"/>
</dbReference>
<reference evidence="2 3" key="1">
    <citation type="journal article" date="2012" name="J. Bacteriol.">
        <title>Genome sequence of benzo(a)pyrene-degrading bacterium Novosphingobium pentaromativorans US6-1.</title>
        <authorList>
            <person name="Luo Y.R."/>
            <person name="Kang S.G."/>
            <person name="Kim S.J."/>
            <person name="Kim M.R."/>
            <person name="Li N."/>
            <person name="Lee J.H."/>
            <person name="Kwon K.K."/>
        </authorList>
    </citation>
    <scope>NUCLEOTIDE SEQUENCE [LARGE SCALE GENOMIC DNA]</scope>
    <source>
        <strain evidence="2 3">US6-1</strain>
    </source>
</reference>
<protein>
    <recommendedName>
        <fullName evidence="1">SnoaL-like domain-containing protein</fullName>
    </recommendedName>
</protein>
<dbReference type="Proteomes" id="UP000004030">
    <property type="component" value="Unassembled WGS sequence"/>
</dbReference>
<dbReference type="SUPFAM" id="SSF54427">
    <property type="entry name" value="NTF2-like"/>
    <property type="match status" value="1"/>
</dbReference>
<evidence type="ECO:0000259" key="1">
    <source>
        <dbReference type="Pfam" id="PF13577"/>
    </source>
</evidence>
<dbReference type="Gene3D" id="3.10.450.50">
    <property type="match status" value="1"/>
</dbReference>
<dbReference type="RefSeq" id="WP_007011453.1">
    <property type="nucleotide sequence ID" value="NZ_AGFM01000008.1"/>
</dbReference>
<name>G6E865_9SPHN</name>
<dbReference type="AlphaFoldDB" id="G6E865"/>
<gene>
    <name evidence="2" type="ORF">NSU_0536</name>
</gene>
<dbReference type="InterPro" id="IPR032710">
    <property type="entry name" value="NTF2-like_dom_sf"/>
</dbReference>
<dbReference type="eggNOG" id="COG0702">
    <property type="taxonomic scope" value="Bacteria"/>
</dbReference>
<comment type="caution">
    <text evidence="2">The sequence shown here is derived from an EMBL/GenBank/DDBJ whole genome shotgun (WGS) entry which is preliminary data.</text>
</comment>
<evidence type="ECO:0000313" key="3">
    <source>
        <dbReference type="Proteomes" id="UP000004030"/>
    </source>
</evidence>
<proteinExistence type="predicted"/>
<organism evidence="2 3">
    <name type="scientific">Novosphingobium pentaromativorans US6-1</name>
    <dbReference type="NCBI Taxonomy" id="1088721"/>
    <lineage>
        <taxon>Bacteria</taxon>
        <taxon>Pseudomonadati</taxon>
        <taxon>Pseudomonadota</taxon>
        <taxon>Alphaproteobacteria</taxon>
        <taxon>Sphingomonadales</taxon>
        <taxon>Sphingomonadaceae</taxon>
        <taxon>Novosphingobium</taxon>
    </lineage>
</organism>
<keyword evidence="3" id="KW-1185">Reference proteome</keyword>
<dbReference type="OrthoDB" id="2860904at2"/>